<proteinExistence type="predicted"/>
<reference evidence="2" key="1">
    <citation type="submission" date="2014-11" db="EMBL/GenBank/DDBJ databases">
        <authorList>
            <person name="Amaro Gonzalez C."/>
        </authorList>
    </citation>
    <scope>NUCLEOTIDE SEQUENCE</scope>
</reference>
<keyword evidence="1" id="KW-0472">Membrane</keyword>
<evidence type="ECO:0000313" key="2">
    <source>
        <dbReference type="EMBL" id="JAH10637.1"/>
    </source>
</evidence>
<dbReference type="EMBL" id="GBXM01097940">
    <property type="protein sequence ID" value="JAH10637.1"/>
    <property type="molecule type" value="Transcribed_RNA"/>
</dbReference>
<keyword evidence="1" id="KW-0812">Transmembrane</keyword>
<feature type="transmembrane region" description="Helical" evidence="1">
    <location>
        <begin position="31"/>
        <end position="50"/>
    </location>
</feature>
<evidence type="ECO:0000256" key="1">
    <source>
        <dbReference type="SAM" id="Phobius"/>
    </source>
</evidence>
<dbReference type="AlphaFoldDB" id="A0A0E9Q283"/>
<accession>A0A0E9Q283</accession>
<name>A0A0E9Q283_ANGAN</name>
<keyword evidence="1" id="KW-1133">Transmembrane helix</keyword>
<organism evidence="2">
    <name type="scientific">Anguilla anguilla</name>
    <name type="common">European freshwater eel</name>
    <name type="synonym">Muraena anguilla</name>
    <dbReference type="NCBI Taxonomy" id="7936"/>
    <lineage>
        <taxon>Eukaryota</taxon>
        <taxon>Metazoa</taxon>
        <taxon>Chordata</taxon>
        <taxon>Craniata</taxon>
        <taxon>Vertebrata</taxon>
        <taxon>Euteleostomi</taxon>
        <taxon>Actinopterygii</taxon>
        <taxon>Neopterygii</taxon>
        <taxon>Teleostei</taxon>
        <taxon>Anguilliformes</taxon>
        <taxon>Anguillidae</taxon>
        <taxon>Anguilla</taxon>
    </lineage>
</organism>
<sequence length="66" mass="7634">MCWFDKELHSSFPTQEVFSSVELKIRWTDKAIQYISVISTTLLGLCNPGCTSKKKKKIKIKNRKSI</sequence>
<protein>
    <submittedName>
        <fullName evidence="2">Uncharacterized protein</fullName>
    </submittedName>
</protein>
<reference evidence="2" key="2">
    <citation type="journal article" date="2015" name="Fish Shellfish Immunol.">
        <title>Early steps in the European eel (Anguilla anguilla)-Vibrio vulnificus interaction in the gills: Role of the RtxA13 toxin.</title>
        <authorList>
            <person name="Callol A."/>
            <person name="Pajuelo D."/>
            <person name="Ebbesson L."/>
            <person name="Teles M."/>
            <person name="MacKenzie S."/>
            <person name="Amaro C."/>
        </authorList>
    </citation>
    <scope>NUCLEOTIDE SEQUENCE</scope>
</reference>